<feature type="compositionally biased region" description="Polar residues" evidence="1">
    <location>
        <begin position="1"/>
        <end position="10"/>
    </location>
</feature>
<dbReference type="InterPro" id="IPR003892">
    <property type="entry name" value="CUE"/>
</dbReference>
<feature type="region of interest" description="Disordered" evidence="1">
    <location>
        <begin position="1"/>
        <end position="87"/>
    </location>
</feature>
<dbReference type="SUPFAM" id="SSF46934">
    <property type="entry name" value="UBA-like"/>
    <property type="match status" value="1"/>
</dbReference>
<feature type="compositionally biased region" description="Basic and acidic residues" evidence="1">
    <location>
        <begin position="432"/>
        <end position="442"/>
    </location>
</feature>
<evidence type="ECO:0000313" key="3">
    <source>
        <dbReference type="EMBL" id="KAJ8993233.1"/>
    </source>
</evidence>
<dbReference type="PROSITE" id="PS51140">
    <property type="entry name" value="CUE"/>
    <property type="match status" value="1"/>
</dbReference>
<dbReference type="Gene3D" id="1.10.8.10">
    <property type="entry name" value="DNA helicase RuvA subunit, C-terminal domain"/>
    <property type="match status" value="1"/>
</dbReference>
<dbReference type="AlphaFoldDB" id="A0AAN6EXV0"/>
<dbReference type="GO" id="GO:0006511">
    <property type="term" value="P:ubiquitin-dependent protein catabolic process"/>
    <property type="evidence" value="ECO:0007669"/>
    <property type="project" value="TreeGrafter"/>
</dbReference>
<sequence>MANDGASSPVSPLKATEGPPESPTTARPLDFDSDQETGTVTPTKDPNAQSSQPKPPPKDDDVPPPKPPRPLSPRQQAENTLREAFPTIDASVVRAVLTASGGNVEPAFNALLGMTDPDSQREPEPPAKPPRPQQPTGKLSQVEADELYARQLAEQYGGGERRDPRRSGSSNRFNEDLRGSRAGAGRPGARPNPDDVPWRSFIDDDLPEIRDNIRKGFMETQSTVNKWISAFKKKLDGEEEDDGQFQGQPTQGYGAGAGAGRGYDGRQPYPQQTPGRRSGDMRRSADLQRYDADMQPIGDDFSKLELHDNDPPPRTSSRPLANPKMFRPGSGAAATGLERSTSSGGNRKVSFQDGPPEEIRDMYSASPKPSPAVTTTPGSGKTSKWQPLATVDPSPVADNDPFSLGDSDEEKDAKPITLEDDDAPKSGGAASEDNKKSKVEDAKSEEDEQVKKATDEAMKESIGTK</sequence>
<reference evidence="3" key="1">
    <citation type="submission" date="2023-01" db="EMBL/GenBank/DDBJ databases">
        <title>Exophiala dermititidis isolated from Cystic Fibrosis Patient.</title>
        <authorList>
            <person name="Kurbessoian T."/>
            <person name="Crocker A."/>
            <person name="Murante D."/>
            <person name="Hogan D.A."/>
            <person name="Stajich J.E."/>
        </authorList>
    </citation>
    <scope>NUCLEOTIDE SEQUENCE</scope>
    <source>
        <strain evidence="3">Ex8</strain>
    </source>
</reference>
<name>A0AAN6EXV0_EXODE</name>
<evidence type="ECO:0000259" key="2">
    <source>
        <dbReference type="PROSITE" id="PS51140"/>
    </source>
</evidence>
<dbReference type="Proteomes" id="UP001161757">
    <property type="component" value="Unassembled WGS sequence"/>
</dbReference>
<feature type="compositionally biased region" description="Basic and acidic residues" evidence="1">
    <location>
        <begin position="449"/>
        <end position="459"/>
    </location>
</feature>
<dbReference type="FunFam" id="1.10.8.10:FF:000064">
    <property type="entry name" value="Similar to CUE domain-containing protein"/>
    <property type="match status" value="1"/>
</dbReference>
<dbReference type="EMBL" id="JAJGCB010000004">
    <property type="protein sequence ID" value="KAJ8993233.1"/>
    <property type="molecule type" value="Genomic_DNA"/>
</dbReference>
<dbReference type="InterPro" id="IPR041807">
    <property type="entry name" value="Cue5/Don1_CUE"/>
</dbReference>
<dbReference type="GO" id="GO:0005737">
    <property type="term" value="C:cytoplasm"/>
    <property type="evidence" value="ECO:0007669"/>
    <property type="project" value="TreeGrafter"/>
</dbReference>
<evidence type="ECO:0000256" key="1">
    <source>
        <dbReference type="SAM" id="MobiDB-lite"/>
    </source>
</evidence>
<dbReference type="PANTHER" id="PTHR16461:SF5">
    <property type="entry name" value="TOLL-INTERACTING PROTEIN"/>
    <property type="match status" value="1"/>
</dbReference>
<feature type="compositionally biased region" description="Basic and acidic residues" evidence="1">
    <location>
        <begin position="300"/>
        <end position="311"/>
    </location>
</feature>
<comment type="caution">
    <text evidence="3">The sequence shown here is derived from an EMBL/GenBank/DDBJ whole genome shotgun (WGS) entry which is preliminary data.</text>
</comment>
<feature type="compositionally biased region" description="Polar residues" evidence="1">
    <location>
        <begin position="372"/>
        <end position="385"/>
    </location>
</feature>
<evidence type="ECO:0000313" key="4">
    <source>
        <dbReference type="Proteomes" id="UP001161757"/>
    </source>
</evidence>
<protein>
    <submittedName>
        <fullName evidence="3">Ubiquitin-binding protein cue5</fullName>
    </submittedName>
</protein>
<feature type="region of interest" description="Disordered" evidence="1">
    <location>
        <begin position="107"/>
        <end position="202"/>
    </location>
</feature>
<gene>
    <name evidence="3" type="primary">CUE5</name>
    <name evidence="3" type="ORF">HRR80_003262</name>
</gene>
<dbReference type="PANTHER" id="PTHR16461">
    <property type="entry name" value="TOLL-INTERACTING PROTEIN"/>
    <property type="match status" value="1"/>
</dbReference>
<organism evidence="3 4">
    <name type="scientific">Exophiala dermatitidis</name>
    <name type="common">Black yeast-like fungus</name>
    <name type="synonym">Wangiella dermatitidis</name>
    <dbReference type="NCBI Taxonomy" id="5970"/>
    <lineage>
        <taxon>Eukaryota</taxon>
        <taxon>Fungi</taxon>
        <taxon>Dikarya</taxon>
        <taxon>Ascomycota</taxon>
        <taxon>Pezizomycotina</taxon>
        <taxon>Eurotiomycetes</taxon>
        <taxon>Chaetothyriomycetidae</taxon>
        <taxon>Chaetothyriales</taxon>
        <taxon>Herpotrichiellaceae</taxon>
        <taxon>Exophiala</taxon>
    </lineage>
</organism>
<dbReference type="GO" id="GO:0043130">
    <property type="term" value="F:ubiquitin binding"/>
    <property type="evidence" value="ECO:0007669"/>
    <property type="project" value="InterPro"/>
</dbReference>
<feature type="compositionally biased region" description="Gly residues" evidence="1">
    <location>
        <begin position="253"/>
        <end position="262"/>
    </location>
</feature>
<dbReference type="SMART" id="SM00546">
    <property type="entry name" value="CUE"/>
    <property type="match status" value="1"/>
</dbReference>
<feature type="compositionally biased region" description="Polar residues" evidence="1">
    <location>
        <begin position="36"/>
        <end position="48"/>
    </location>
</feature>
<feature type="compositionally biased region" description="Basic and acidic residues" evidence="1">
    <location>
        <begin position="277"/>
        <end position="292"/>
    </location>
</feature>
<feature type="region of interest" description="Disordered" evidence="1">
    <location>
        <begin position="235"/>
        <end position="465"/>
    </location>
</feature>
<dbReference type="GO" id="GO:0031624">
    <property type="term" value="F:ubiquitin conjugating enzyme binding"/>
    <property type="evidence" value="ECO:0007669"/>
    <property type="project" value="TreeGrafter"/>
</dbReference>
<accession>A0AAN6EXV0</accession>
<feature type="compositionally biased region" description="Low complexity" evidence="1">
    <location>
        <begin position="181"/>
        <end position="191"/>
    </location>
</feature>
<dbReference type="InterPro" id="IPR009060">
    <property type="entry name" value="UBA-like_sf"/>
</dbReference>
<proteinExistence type="predicted"/>
<dbReference type="Pfam" id="PF02845">
    <property type="entry name" value="CUE"/>
    <property type="match status" value="1"/>
</dbReference>
<dbReference type="CDD" id="cd14372">
    <property type="entry name" value="CUE_Cue5p_like"/>
    <property type="match status" value="1"/>
</dbReference>
<feature type="domain" description="CUE" evidence="2">
    <location>
        <begin position="73"/>
        <end position="116"/>
    </location>
</feature>